<organism evidence="1 2">
    <name type="scientific">Lymnaea stagnalis</name>
    <name type="common">Great pond snail</name>
    <name type="synonym">Helix stagnalis</name>
    <dbReference type="NCBI Taxonomy" id="6523"/>
    <lineage>
        <taxon>Eukaryota</taxon>
        <taxon>Metazoa</taxon>
        <taxon>Spiralia</taxon>
        <taxon>Lophotrochozoa</taxon>
        <taxon>Mollusca</taxon>
        <taxon>Gastropoda</taxon>
        <taxon>Heterobranchia</taxon>
        <taxon>Euthyneura</taxon>
        <taxon>Panpulmonata</taxon>
        <taxon>Hygrophila</taxon>
        <taxon>Lymnaeoidea</taxon>
        <taxon>Lymnaeidae</taxon>
        <taxon>Lymnaea</taxon>
    </lineage>
</organism>
<reference evidence="1 2" key="1">
    <citation type="submission" date="2024-04" db="EMBL/GenBank/DDBJ databases">
        <authorList>
            <consortium name="Genoscope - CEA"/>
            <person name="William W."/>
        </authorList>
    </citation>
    <scope>NUCLEOTIDE SEQUENCE [LARGE SCALE GENOMIC DNA]</scope>
</reference>
<feature type="non-terminal residue" evidence="1">
    <location>
        <position position="140"/>
    </location>
</feature>
<comment type="caution">
    <text evidence="1">The sequence shown here is derived from an EMBL/GenBank/DDBJ whole genome shotgun (WGS) entry which is preliminary data.</text>
</comment>
<dbReference type="Proteomes" id="UP001497497">
    <property type="component" value="Unassembled WGS sequence"/>
</dbReference>
<gene>
    <name evidence="1" type="ORF">GSLYS_00017705001</name>
</gene>
<keyword evidence="2" id="KW-1185">Reference proteome</keyword>
<accession>A0AAV2IDL4</accession>
<protein>
    <submittedName>
        <fullName evidence="1">Uncharacterized protein</fullName>
    </submittedName>
</protein>
<feature type="non-terminal residue" evidence="1">
    <location>
        <position position="1"/>
    </location>
</feature>
<evidence type="ECO:0000313" key="1">
    <source>
        <dbReference type="EMBL" id="CAL1544192.1"/>
    </source>
</evidence>
<name>A0AAV2IDL4_LYMST</name>
<sequence>VPEATDKVIEILEEGKHRIKQEETDLAIIACSLLSDEATSAKRLNIFSSPAERLQGESDQIGNTGINSHFSNVSPQSLIKVGQESHISSTSPFPVRLKDIGNSAVSSHRVDDSDLNFVKLSEVEVQSRSGAPMIGQSHRT</sequence>
<evidence type="ECO:0000313" key="2">
    <source>
        <dbReference type="Proteomes" id="UP001497497"/>
    </source>
</evidence>
<dbReference type="AlphaFoldDB" id="A0AAV2IDL4"/>
<proteinExistence type="predicted"/>
<dbReference type="EMBL" id="CAXITT010000602">
    <property type="protein sequence ID" value="CAL1544192.1"/>
    <property type="molecule type" value="Genomic_DNA"/>
</dbReference>